<protein>
    <submittedName>
        <fullName evidence="1">Uncharacterized protein</fullName>
    </submittedName>
</protein>
<accession>X6LYE6</accession>
<reference evidence="1 2" key="1">
    <citation type="journal article" date="2013" name="Curr. Biol.">
        <title>The Genome of the Foraminiferan Reticulomyxa filosa.</title>
        <authorList>
            <person name="Glockner G."/>
            <person name="Hulsmann N."/>
            <person name="Schleicher M."/>
            <person name="Noegel A.A."/>
            <person name="Eichinger L."/>
            <person name="Gallinger C."/>
            <person name="Pawlowski J."/>
            <person name="Sierra R."/>
            <person name="Euteneuer U."/>
            <person name="Pillet L."/>
            <person name="Moustafa A."/>
            <person name="Platzer M."/>
            <person name="Groth M."/>
            <person name="Szafranski K."/>
            <person name="Schliwa M."/>
        </authorList>
    </citation>
    <scope>NUCLEOTIDE SEQUENCE [LARGE SCALE GENOMIC DNA]</scope>
</reference>
<keyword evidence="2" id="KW-1185">Reference proteome</keyword>
<evidence type="ECO:0000313" key="2">
    <source>
        <dbReference type="Proteomes" id="UP000023152"/>
    </source>
</evidence>
<feature type="non-terminal residue" evidence="1">
    <location>
        <position position="1"/>
    </location>
</feature>
<gene>
    <name evidence="1" type="ORF">RFI_30738</name>
</gene>
<dbReference type="Proteomes" id="UP000023152">
    <property type="component" value="Unassembled WGS sequence"/>
</dbReference>
<name>X6LYE6_RETFI</name>
<dbReference type="EMBL" id="ASPP01026926">
    <property type="protein sequence ID" value="ETO06654.1"/>
    <property type="molecule type" value="Genomic_DNA"/>
</dbReference>
<evidence type="ECO:0000313" key="1">
    <source>
        <dbReference type="EMBL" id="ETO06654.1"/>
    </source>
</evidence>
<comment type="caution">
    <text evidence="1">The sequence shown here is derived from an EMBL/GenBank/DDBJ whole genome shotgun (WGS) entry which is preliminary data.</text>
</comment>
<dbReference type="AlphaFoldDB" id="X6LYE6"/>
<sequence>IIEIRAFSSSANVYFYLFFFKKIISICDYINRVQESIKKIGREKLVGNWEKIKGENLLEKKRGKNSFEKNEKNKNEKYKRKKKLEIKMKKKFKKRQ</sequence>
<organism evidence="1 2">
    <name type="scientific">Reticulomyxa filosa</name>
    <dbReference type="NCBI Taxonomy" id="46433"/>
    <lineage>
        <taxon>Eukaryota</taxon>
        <taxon>Sar</taxon>
        <taxon>Rhizaria</taxon>
        <taxon>Retaria</taxon>
        <taxon>Foraminifera</taxon>
        <taxon>Monothalamids</taxon>
        <taxon>Reticulomyxidae</taxon>
        <taxon>Reticulomyxa</taxon>
    </lineage>
</organism>
<proteinExistence type="predicted"/>